<dbReference type="KEGG" id="cap:CLDAP_15670"/>
<evidence type="ECO:0000313" key="3">
    <source>
        <dbReference type="Proteomes" id="UP000007880"/>
    </source>
</evidence>
<gene>
    <name evidence="2" type="ordered locus">CLDAP_15670</name>
</gene>
<sequence length="67" mass="8247">MNRDVLIARKQEVRRLLEQMQRELARLEEQPVTWRTRRLRRKLESQIERLMAEEYALRLAIDRASVK</sequence>
<dbReference type="EMBL" id="AP012337">
    <property type="protein sequence ID" value="BAL99606.1"/>
    <property type="molecule type" value="Genomic_DNA"/>
</dbReference>
<dbReference type="HOGENOM" id="CLU_2804317_0_0_0"/>
<dbReference type="RefSeq" id="WP_014432845.1">
    <property type="nucleotide sequence ID" value="NC_017079.1"/>
</dbReference>
<evidence type="ECO:0000313" key="2">
    <source>
        <dbReference type="EMBL" id="BAL99606.1"/>
    </source>
</evidence>
<accession>I0I2W9</accession>
<dbReference type="AlphaFoldDB" id="I0I2W9"/>
<proteinExistence type="predicted"/>
<name>I0I2W9_CALAS</name>
<keyword evidence="1" id="KW-0175">Coiled coil</keyword>
<protein>
    <submittedName>
        <fullName evidence="2">Uncharacterized protein</fullName>
    </submittedName>
</protein>
<dbReference type="Proteomes" id="UP000007880">
    <property type="component" value="Chromosome"/>
</dbReference>
<feature type="coiled-coil region" evidence="1">
    <location>
        <begin position="3"/>
        <end position="30"/>
    </location>
</feature>
<keyword evidence="3" id="KW-1185">Reference proteome</keyword>
<reference evidence="2 3" key="1">
    <citation type="submission" date="2012-02" db="EMBL/GenBank/DDBJ databases">
        <title>Complete genome sequence of Caldilinea aerophila DSM 14535 (= NBRC 102666).</title>
        <authorList>
            <person name="Oguchi A."/>
            <person name="Hosoyama A."/>
            <person name="Sekine M."/>
            <person name="Fukai R."/>
            <person name="Kato Y."/>
            <person name="Nakamura S."/>
            <person name="Hanada S."/>
            <person name="Yamazaki S."/>
            <person name="Fujita N."/>
        </authorList>
    </citation>
    <scope>NUCLEOTIDE SEQUENCE [LARGE SCALE GENOMIC DNA]</scope>
    <source>
        <strain evidence="3">DSM 14535 / JCM 11387 / NBRC 104270 / STL-6-O1</strain>
    </source>
</reference>
<evidence type="ECO:0000256" key="1">
    <source>
        <dbReference type="SAM" id="Coils"/>
    </source>
</evidence>
<organism evidence="2 3">
    <name type="scientific">Caldilinea aerophila (strain DSM 14535 / JCM 11387 / NBRC 104270 / STL-6-O1)</name>
    <dbReference type="NCBI Taxonomy" id="926550"/>
    <lineage>
        <taxon>Bacteria</taxon>
        <taxon>Bacillati</taxon>
        <taxon>Chloroflexota</taxon>
        <taxon>Caldilineae</taxon>
        <taxon>Caldilineales</taxon>
        <taxon>Caldilineaceae</taxon>
        <taxon>Caldilinea</taxon>
    </lineage>
</organism>